<reference evidence="1 2" key="1">
    <citation type="submission" date="2021-03" db="EMBL/GenBank/DDBJ databases">
        <title>Succinivibrio sp. nov. isolated from feces of cow.</title>
        <authorList>
            <person name="Choi J.-Y."/>
        </authorList>
    </citation>
    <scope>NUCLEOTIDE SEQUENCE [LARGE SCALE GENOMIC DNA]</scope>
    <source>
        <strain evidence="1 2">AGMB01872</strain>
    </source>
</reference>
<gene>
    <name evidence="1" type="ORF">J5V48_00405</name>
</gene>
<keyword evidence="2" id="KW-1185">Reference proteome</keyword>
<dbReference type="EMBL" id="JAGFNY010000001">
    <property type="protein sequence ID" value="MBW7569357.1"/>
    <property type="molecule type" value="Genomic_DNA"/>
</dbReference>
<evidence type="ECO:0000313" key="2">
    <source>
        <dbReference type="Proteomes" id="UP000731465"/>
    </source>
</evidence>
<protein>
    <submittedName>
        <fullName evidence="1">Uncharacterized protein</fullName>
    </submittedName>
</protein>
<accession>A0ABS7DE17</accession>
<proteinExistence type="predicted"/>
<evidence type="ECO:0000313" key="1">
    <source>
        <dbReference type="EMBL" id="MBW7569357.1"/>
    </source>
</evidence>
<dbReference type="RefSeq" id="WP_219935804.1">
    <property type="nucleotide sequence ID" value="NZ_JAGFNY010000001.1"/>
</dbReference>
<name>A0ABS7DE17_9GAMM</name>
<sequence length="96" mass="11694">MHQLKQFIRHVKLNLRYTYDRLQFLSVYYEDQKYHKVFEVSKSSTALLIIDLQNTYTKLGKTKDTKRFSNFSKDLKMSLFQIPKSFFLSLEKERCR</sequence>
<comment type="caution">
    <text evidence="1">The sequence shown here is derived from an EMBL/GenBank/DDBJ whole genome shotgun (WGS) entry which is preliminary data.</text>
</comment>
<organism evidence="1 2">
    <name type="scientific">Succinivibrio faecicola</name>
    <dbReference type="NCBI Taxonomy" id="2820300"/>
    <lineage>
        <taxon>Bacteria</taxon>
        <taxon>Pseudomonadati</taxon>
        <taxon>Pseudomonadota</taxon>
        <taxon>Gammaproteobacteria</taxon>
        <taxon>Aeromonadales</taxon>
        <taxon>Succinivibrionaceae</taxon>
        <taxon>Succinivibrio</taxon>
    </lineage>
</organism>
<dbReference type="Proteomes" id="UP000731465">
    <property type="component" value="Unassembled WGS sequence"/>
</dbReference>